<sequence length="431" mass="47466">MTEELRGDRAAGSTDRGRGGHRARRMLGRDPHETHRVATPLELLFDLTFVVAFGTAANELAHALAADHLWAGGVAFGFATFGISWAWINFTWFASAFDTDDWIYRLTTMLQMVGVLIFALGLHPMFISVYDHGETLDNDVMVWGYVVMRVAMIFQWWRAARQDESRRVACRTYLLTIAIAQVLWCILALVDLPVGTTFALMVIPFLVELGGPAYAERHRGGTPWHPHHIAERYGLMVIICLGEGMIGTMAAINILAEGGLTWEIGLFTLAGTALTFGIWWCYFVVPTGEILHVRRKRSFGFGYGAMGLFGSIVAIGAGLHVAAYFLDHHSKLSLTATVVTVVVPVALFIAFFYGGYFLLTRAVGALHVVQIGITAVTLVVPVLMAQGDVDLPWCLLVLSLAPWVSVVGYETVGYRRNVEVIEDVATVDSRT</sequence>
<evidence type="ECO:0000313" key="4">
    <source>
        <dbReference type="Proteomes" id="UP000057820"/>
    </source>
</evidence>
<dbReference type="Pfam" id="PF06772">
    <property type="entry name" value="LtrA"/>
    <property type="match status" value="1"/>
</dbReference>
<name>A0A0H5NR28_NOCFR</name>
<dbReference type="EMBL" id="LN868938">
    <property type="protein sequence ID" value="CRY77833.1"/>
    <property type="molecule type" value="Genomic_DNA"/>
</dbReference>
<gene>
    <name evidence="3" type="ORF">ERS450000_02614</name>
</gene>
<dbReference type="KEGG" id="nfr:ERS450000_02614"/>
<keyword evidence="2" id="KW-1133">Transmembrane helix</keyword>
<feature type="transmembrane region" description="Helical" evidence="2">
    <location>
        <begin position="262"/>
        <end position="285"/>
    </location>
</feature>
<dbReference type="PANTHER" id="PTHR36840:SF1">
    <property type="entry name" value="BLL5714 PROTEIN"/>
    <property type="match status" value="1"/>
</dbReference>
<keyword evidence="2" id="KW-0472">Membrane</keyword>
<dbReference type="PANTHER" id="PTHR36840">
    <property type="entry name" value="BLL5714 PROTEIN"/>
    <property type="match status" value="1"/>
</dbReference>
<feature type="transmembrane region" description="Helical" evidence="2">
    <location>
        <begin position="306"/>
        <end position="326"/>
    </location>
</feature>
<protein>
    <submittedName>
        <fullName evidence="3">Predicted membrane protein</fullName>
    </submittedName>
</protein>
<feature type="transmembrane region" description="Helical" evidence="2">
    <location>
        <begin position="172"/>
        <end position="190"/>
    </location>
</feature>
<keyword evidence="2" id="KW-0812">Transmembrane</keyword>
<dbReference type="RefSeq" id="WP_240327500.1">
    <property type="nucleotide sequence ID" value="NZ_CP031418.1"/>
</dbReference>
<feature type="transmembrane region" description="Helical" evidence="2">
    <location>
        <begin position="142"/>
        <end position="160"/>
    </location>
</feature>
<feature type="transmembrane region" description="Helical" evidence="2">
    <location>
        <begin position="69"/>
        <end position="90"/>
    </location>
</feature>
<organism evidence="3 4">
    <name type="scientific">Nocardia farcinica</name>
    <dbReference type="NCBI Taxonomy" id="37329"/>
    <lineage>
        <taxon>Bacteria</taxon>
        <taxon>Bacillati</taxon>
        <taxon>Actinomycetota</taxon>
        <taxon>Actinomycetes</taxon>
        <taxon>Mycobacteriales</taxon>
        <taxon>Nocardiaceae</taxon>
        <taxon>Nocardia</taxon>
    </lineage>
</organism>
<dbReference type="AlphaFoldDB" id="A0A0H5NR28"/>
<feature type="transmembrane region" description="Helical" evidence="2">
    <location>
        <begin position="332"/>
        <end position="353"/>
    </location>
</feature>
<feature type="transmembrane region" description="Helical" evidence="2">
    <location>
        <begin position="37"/>
        <end position="57"/>
    </location>
</feature>
<feature type="region of interest" description="Disordered" evidence="1">
    <location>
        <begin position="1"/>
        <end position="26"/>
    </location>
</feature>
<feature type="transmembrane region" description="Helical" evidence="2">
    <location>
        <begin position="102"/>
        <end position="122"/>
    </location>
</feature>
<reference evidence="4" key="1">
    <citation type="submission" date="2015-03" db="EMBL/GenBank/DDBJ databases">
        <authorList>
            <consortium name="Pathogen Informatics"/>
        </authorList>
    </citation>
    <scope>NUCLEOTIDE SEQUENCE [LARGE SCALE GENOMIC DNA]</scope>
    <source>
        <strain evidence="4">NCTC11134</strain>
    </source>
</reference>
<feature type="transmembrane region" description="Helical" evidence="2">
    <location>
        <begin position="390"/>
        <end position="409"/>
    </location>
</feature>
<proteinExistence type="predicted"/>
<accession>A0A0H5NR28</accession>
<evidence type="ECO:0000313" key="3">
    <source>
        <dbReference type="EMBL" id="CRY77833.1"/>
    </source>
</evidence>
<feature type="transmembrane region" description="Helical" evidence="2">
    <location>
        <begin position="235"/>
        <end position="256"/>
    </location>
</feature>
<evidence type="ECO:0000256" key="1">
    <source>
        <dbReference type="SAM" id="MobiDB-lite"/>
    </source>
</evidence>
<evidence type="ECO:0000256" key="2">
    <source>
        <dbReference type="SAM" id="Phobius"/>
    </source>
</evidence>
<feature type="transmembrane region" description="Helical" evidence="2">
    <location>
        <begin position="196"/>
        <end position="215"/>
    </location>
</feature>
<feature type="transmembrane region" description="Helical" evidence="2">
    <location>
        <begin position="365"/>
        <end position="384"/>
    </location>
</feature>
<dbReference type="Proteomes" id="UP000057820">
    <property type="component" value="Chromosome 1"/>
</dbReference>
<dbReference type="InterPro" id="IPR010640">
    <property type="entry name" value="Low_temperature_requirement_A"/>
</dbReference>